<gene>
    <name evidence="1" type="ORF">MENTE1834_LOCUS40375</name>
</gene>
<proteinExistence type="predicted"/>
<comment type="caution">
    <text evidence="1">The sequence shown here is derived from an EMBL/GenBank/DDBJ whole genome shotgun (WGS) entry which is preliminary data.</text>
</comment>
<name>A0ACB1ALM5_MELEN</name>
<protein>
    <submittedName>
        <fullName evidence="1">Uncharacterized protein</fullName>
    </submittedName>
</protein>
<evidence type="ECO:0000313" key="2">
    <source>
        <dbReference type="Proteomes" id="UP001497535"/>
    </source>
</evidence>
<accession>A0ACB1ALM5</accession>
<dbReference type="Proteomes" id="UP001497535">
    <property type="component" value="Unassembled WGS sequence"/>
</dbReference>
<organism evidence="1 2">
    <name type="scientific">Meloidogyne enterolobii</name>
    <name type="common">Root-knot nematode worm</name>
    <name type="synonym">Meloidogyne mayaguensis</name>
    <dbReference type="NCBI Taxonomy" id="390850"/>
    <lineage>
        <taxon>Eukaryota</taxon>
        <taxon>Metazoa</taxon>
        <taxon>Ecdysozoa</taxon>
        <taxon>Nematoda</taxon>
        <taxon>Chromadorea</taxon>
        <taxon>Rhabditida</taxon>
        <taxon>Tylenchina</taxon>
        <taxon>Tylenchomorpha</taxon>
        <taxon>Tylenchoidea</taxon>
        <taxon>Meloidogynidae</taxon>
        <taxon>Meloidogyninae</taxon>
        <taxon>Meloidogyne</taxon>
    </lineage>
</organism>
<dbReference type="EMBL" id="CAVMJV010000095">
    <property type="protein sequence ID" value="CAK5093459.1"/>
    <property type="molecule type" value="Genomic_DNA"/>
</dbReference>
<keyword evidence="2" id="KW-1185">Reference proteome</keyword>
<sequence length="77" mass="8839">MVQILTILRKSATLPPSRFSKLPFINFLPPFPVGQQFIALFVSPINLKISKIIYLLFIVTLFCSVLFFKSKIGIFIY</sequence>
<reference evidence="1" key="1">
    <citation type="submission" date="2023-11" db="EMBL/GenBank/DDBJ databases">
        <authorList>
            <person name="Poullet M."/>
        </authorList>
    </citation>
    <scope>NUCLEOTIDE SEQUENCE</scope>
    <source>
        <strain evidence="1">E1834</strain>
    </source>
</reference>
<evidence type="ECO:0000313" key="1">
    <source>
        <dbReference type="EMBL" id="CAK5093459.1"/>
    </source>
</evidence>